<gene>
    <name evidence="7" type="ORF">GCM10008013_37300</name>
</gene>
<evidence type="ECO:0000256" key="3">
    <source>
        <dbReference type="ARBA" id="ARBA00022692"/>
    </source>
</evidence>
<evidence type="ECO:0000256" key="4">
    <source>
        <dbReference type="ARBA" id="ARBA00022989"/>
    </source>
</evidence>
<sequence>MIDMNSIVKVVNRVTLLLLSVMFLGWALLPDYKLHIAGFILGLLIGLFNLGYLSRKVQGLVNYVVTTEKKSLSLGFLTRLCMTLLVVMFGVKIEHFSLETIIIGLFIPQLLTIPVSIVIGLRSKE</sequence>
<dbReference type="RefSeq" id="WP_188541349.1">
    <property type="nucleotide sequence ID" value="NZ_BMFT01000002.1"/>
</dbReference>
<comment type="subcellular location">
    <subcellularLocation>
        <location evidence="1">Cell membrane</location>
        <topology evidence="1">Multi-pass membrane protein</topology>
    </subcellularLocation>
</comment>
<dbReference type="EMBL" id="BMFT01000002">
    <property type="protein sequence ID" value="GGH32714.1"/>
    <property type="molecule type" value="Genomic_DNA"/>
</dbReference>
<keyword evidence="8" id="KW-1185">Reference proteome</keyword>
<dbReference type="InterPro" id="IPR039072">
    <property type="entry name" value="ATP_synth_I_Bacilli"/>
</dbReference>
<feature type="transmembrane region" description="Helical" evidence="6">
    <location>
        <begin position="72"/>
        <end position="89"/>
    </location>
</feature>
<organism evidence="7 8">
    <name type="scientific">Paenibacillus segetis</name>
    <dbReference type="NCBI Taxonomy" id="1325360"/>
    <lineage>
        <taxon>Bacteria</taxon>
        <taxon>Bacillati</taxon>
        <taxon>Bacillota</taxon>
        <taxon>Bacilli</taxon>
        <taxon>Bacillales</taxon>
        <taxon>Paenibacillaceae</taxon>
        <taxon>Paenibacillus</taxon>
    </lineage>
</organism>
<protein>
    <recommendedName>
        <fullName evidence="9">ATP synthase subunit I</fullName>
    </recommendedName>
</protein>
<evidence type="ECO:0000256" key="5">
    <source>
        <dbReference type="ARBA" id="ARBA00023136"/>
    </source>
</evidence>
<dbReference type="InterPro" id="IPR005598">
    <property type="entry name" value="ATP_synth_I"/>
</dbReference>
<evidence type="ECO:0000256" key="6">
    <source>
        <dbReference type="SAM" id="Phobius"/>
    </source>
</evidence>
<feature type="transmembrane region" description="Helical" evidence="6">
    <location>
        <begin position="101"/>
        <end position="121"/>
    </location>
</feature>
<keyword evidence="5 6" id="KW-0472">Membrane</keyword>
<evidence type="ECO:0000256" key="2">
    <source>
        <dbReference type="ARBA" id="ARBA00022475"/>
    </source>
</evidence>
<dbReference type="PANTHER" id="PTHR40035">
    <property type="entry name" value="ATP SYNTHASE PROTEIN I"/>
    <property type="match status" value="1"/>
</dbReference>
<feature type="transmembrane region" description="Helical" evidence="6">
    <location>
        <begin position="7"/>
        <end position="28"/>
    </location>
</feature>
<evidence type="ECO:0000256" key="1">
    <source>
        <dbReference type="ARBA" id="ARBA00004651"/>
    </source>
</evidence>
<keyword evidence="4 6" id="KW-1133">Transmembrane helix</keyword>
<dbReference type="Pfam" id="PF03899">
    <property type="entry name" value="ATP-synt_I"/>
    <property type="match status" value="1"/>
</dbReference>
<comment type="caution">
    <text evidence="7">The sequence shown here is derived from an EMBL/GenBank/DDBJ whole genome shotgun (WGS) entry which is preliminary data.</text>
</comment>
<keyword evidence="2" id="KW-1003">Cell membrane</keyword>
<dbReference type="Proteomes" id="UP000659344">
    <property type="component" value="Unassembled WGS sequence"/>
</dbReference>
<reference evidence="8" key="1">
    <citation type="journal article" date="2019" name="Int. J. Syst. Evol. Microbiol.">
        <title>The Global Catalogue of Microorganisms (GCM) 10K type strain sequencing project: providing services to taxonomists for standard genome sequencing and annotation.</title>
        <authorList>
            <consortium name="The Broad Institute Genomics Platform"/>
            <consortium name="The Broad Institute Genome Sequencing Center for Infectious Disease"/>
            <person name="Wu L."/>
            <person name="Ma J."/>
        </authorList>
    </citation>
    <scope>NUCLEOTIDE SEQUENCE [LARGE SCALE GENOMIC DNA]</scope>
    <source>
        <strain evidence="8">CGMCC 1.12769</strain>
    </source>
</reference>
<feature type="transmembrane region" description="Helical" evidence="6">
    <location>
        <begin position="34"/>
        <end position="52"/>
    </location>
</feature>
<accession>A0ABQ1YQG8</accession>
<keyword evidence="3 6" id="KW-0812">Transmembrane</keyword>
<name>A0ABQ1YQG8_9BACL</name>
<proteinExistence type="predicted"/>
<evidence type="ECO:0008006" key="9">
    <source>
        <dbReference type="Google" id="ProtNLM"/>
    </source>
</evidence>
<dbReference type="PANTHER" id="PTHR40035:SF1">
    <property type="entry name" value="ATP SYNTHASE PROTEIN I"/>
    <property type="match status" value="1"/>
</dbReference>
<evidence type="ECO:0000313" key="8">
    <source>
        <dbReference type="Proteomes" id="UP000659344"/>
    </source>
</evidence>
<evidence type="ECO:0000313" key="7">
    <source>
        <dbReference type="EMBL" id="GGH32714.1"/>
    </source>
</evidence>